<dbReference type="EMBL" id="CAUYUE010000004">
    <property type="protein sequence ID" value="CAK0762319.1"/>
    <property type="molecule type" value="Genomic_DNA"/>
</dbReference>
<sequence length="446" mass="48862">MSVCRTSTAQLSGRLKSTSEGTGGSSRTSPMQASVSPEQALRCRPGSGESDTSIFPTNGTALRVPPLTTLSPSNSAVWSTSSMHSSPVSTAESKKEPARGRTGPMQELMDTKRQLRAQQAVNKKLQEQVVSYEKEVEALRSNFSVSQSQASVAKVSTEINSKAMGSLCHEVAKLQADRAQLEELLAQDDHELRELYAEREQLQTQLDAFNAEITELRGAQAESECKSKALSEELQAAKEALRRRDASLQRNQCDQQAAHAEICALQKSCDSLKATLKHMHAAHIAAEREVASLQQIRLDQEQELQAEIAALLARLECQAQEAAQLQRHREQARELTADLQTTTHALEASQARLQETAHTLQHTLQQLTQAEERLEAAKATNLALQEVQSHKQSSLVFRLIRGGLSILAAALAAQQVSNHMGDRQAADKREKAGIRVLNWRISVSNA</sequence>
<gene>
    <name evidence="3" type="ORF">CVIRNUC_002945</name>
</gene>
<dbReference type="AlphaFoldDB" id="A0AAV1HZV4"/>
<feature type="coiled-coil region" evidence="1">
    <location>
        <begin position="298"/>
        <end position="387"/>
    </location>
</feature>
<comment type="caution">
    <text evidence="3">The sequence shown here is derived from an EMBL/GenBank/DDBJ whole genome shotgun (WGS) entry which is preliminary data.</text>
</comment>
<feature type="region of interest" description="Disordered" evidence="2">
    <location>
        <begin position="1"/>
        <end position="104"/>
    </location>
</feature>
<feature type="compositionally biased region" description="Polar residues" evidence="2">
    <location>
        <begin position="68"/>
        <end position="78"/>
    </location>
</feature>
<dbReference type="Proteomes" id="UP001314263">
    <property type="component" value="Unassembled WGS sequence"/>
</dbReference>
<proteinExistence type="predicted"/>
<evidence type="ECO:0000256" key="1">
    <source>
        <dbReference type="SAM" id="Coils"/>
    </source>
</evidence>
<feature type="compositionally biased region" description="Polar residues" evidence="2">
    <location>
        <begin position="1"/>
        <end position="11"/>
    </location>
</feature>
<protein>
    <submittedName>
        <fullName evidence="3">Uncharacterized protein</fullName>
    </submittedName>
</protein>
<evidence type="ECO:0000313" key="3">
    <source>
        <dbReference type="EMBL" id="CAK0762319.1"/>
    </source>
</evidence>
<name>A0AAV1HZV4_9CHLO</name>
<keyword evidence="4" id="KW-1185">Reference proteome</keyword>
<keyword evidence="1" id="KW-0175">Coiled coil</keyword>
<reference evidence="3 4" key="1">
    <citation type="submission" date="2023-10" db="EMBL/GenBank/DDBJ databases">
        <authorList>
            <person name="Maclean D."/>
            <person name="Macfadyen A."/>
        </authorList>
    </citation>
    <scope>NUCLEOTIDE SEQUENCE [LARGE SCALE GENOMIC DNA]</scope>
</reference>
<evidence type="ECO:0000256" key="2">
    <source>
        <dbReference type="SAM" id="MobiDB-lite"/>
    </source>
</evidence>
<accession>A0AAV1HZV4</accession>
<feature type="compositionally biased region" description="Low complexity" evidence="2">
    <location>
        <begin position="79"/>
        <end position="89"/>
    </location>
</feature>
<evidence type="ECO:0000313" key="4">
    <source>
        <dbReference type="Proteomes" id="UP001314263"/>
    </source>
</evidence>
<organism evidence="3 4">
    <name type="scientific">Coccomyxa viridis</name>
    <dbReference type="NCBI Taxonomy" id="1274662"/>
    <lineage>
        <taxon>Eukaryota</taxon>
        <taxon>Viridiplantae</taxon>
        <taxon>Chlorophyta</taxon>
        <taxon>core chlorophytes</taxon>
        <taxon>Trebouxiophyceae</taxon>
        <taxon>Trebouxiophyceae incertae sedis</taxon>
        <taxon>Coccomyxaceae</taxon>
        <taxon>Coccomyxa</taxon>
    </lineage>
</organism>
<dbReference type="Gene3D" id="1.10.287.1490">
    <property type="match status" value="1"/>
</dbReference>
<feature type="coiled-coil region" evidence="1">
    <location>
        <begin position="108"/>
        <end position="251"/>
    </location>
</feature>
<feature type="compositionally biased region" description="Polar residues" evidence="2">
    <location>
        <begin position="49"/>
        <end position="60"/>
    </location>
</feature>